<gene>
    <name evidence="6" type="primary">rpsF</name>
    <name evidence="7" type="ORF">IAC51_05045</name>
</gene>
<keyword evidence="3 6" id="KW-0687">Ribonucleoprotein</keyword>
<dbReference type="Gene3D" id="3.30.70.60">
    <property type="match status" value="1"/>
</dbReference>
<dbReference type="GO" id="GO:1990904">
    <property type="term" value="C:ribonucleoprotein complex"/>
    <property type="evidence" value="ECO:0007669"/>
    <property type="project" value="UniProtKB-KW"/>
</dbReference>
<dbReference type="InterPro" id="IPR014717">
    <property type="entry name" value="Transl_elong_EF1B/ribsomal_bS6"/>
</dbReference>
<dbReference type="EMBL" id="JADIMV010000084">
    <property type="protein sequence ID" value="MBO8440001.1"/>
    <property type="molecule type" value="Genomic_DNA"/>
</dbReference>
<evidence type="ECO:0000256" key="5">
    <source>
        <dbReference type="ARBA" id="ARBA00035294"/>
    </source>
</evidence>
<dbReference type="CDD" id="cd00473">
    <property type="entry name" value="bS6"/>
    <property type="match status" value="1"/>
</dbReference>
<proteinExistence type="inferred from homology"/>
<reference evidence="7" key="1">
    <citation type="submission" date="2020-10" db="EMBL/GenBank/DDBJ databases">
        <authorList>
            <person name="Gilroy R."/>
        </authorList>
    </citation>
    <scope>NUCLEOTIDE SEQUENCE</scope>
    <source>
        <strain evidence="7">3924</strain>
    </source>
</reference>
<dbReference type="NCBIfam" id="TIGR00166">
    <property type="entry name" value="S6"/>
    <property type="match status" value="1"/>
</dbReference>
<dbReference type="AlphaFoldDB" id="A0A940DKA3"/>
<dbReference type="GO" id="GO:0006412">
    <property type="term" value="P:translation"/>
    <property type="evidence" value="ECO:0007669"/>
    <property type="project" value="UniProtKB-UniRule"/>
</dbReference>
<sequence>MNHYESAFILTPVLSDVQMKEAVTKFKDFLVSQGAEIENEECWGLRKLAYPIQKKSTGFYALLQFKADPSVIAQLELQFRRDERVIRFLTFRLDKYALEYAYKRINKTTAKEEEK</sequence>
<evidence type="ECO:0000256" key="4">
    <source>
        <dbReference type="ARBA" id="ARBA00035104"/>
    </source>
</evidence>
<keyword evidence="6" id="KW-0699">rRNA-binding</keyword>
<dbReference type="InterPro" id="IPR000529">
    <property type="entry name" value="Ribosomal_bS6"/>
</dbReference>
<name>A0A940DKA3_9BACT</name>
<dbReference type="InterPro" id="IPR020814">
    <property type="entry name" value="Ribosomal_S6_plastid/chlpt"/>
</dbReference>
<evidence type="ECO:0000256" key="6">
    <source>
        <dbReference type="HAMAP-Rule" id="MF_00360"/>
    </source>
</evidence>
<dbReference type="GO" id="GO:0005737">
    <property type="term" value="C:cytoplasm"/>
    <property type="evidence" value="ECO:0007669"/>
    <property type="project" value="UniProtKB-ARBA"/>
</dbReference>
<dbReference type="HAMAP" id="MF_00360">
    <property type="entry name" value="Ribosomal_bS6"/>
    <property type="match status" value="1"/>
</dbReference>
<dbReference type="GO" id="GO:0003735">
    <property type="term" value="F:structural constituent of ribosome"/>
    <property type="evidence" value="ECO:0007669"/>
    <property type="project" value="InterPro"/>
</dbReference>
<comment type="similarity">
    <text evidence="1 6">Belongs to the bacterial ribosomal protein bS6 family.</text>
</comment>
<evidence type="ECO:0000313" key="7">
    <source>
        <dbReference type="EMBL" id="MBO8440001.1"/>
    </source>
</evidence>
<keyword evidence="6" id="KW-0694">RNA-binding</keyword>
<dbReference type="Pfam" id="PF01250">
    <property type="entry name" value="Ribosomal_S6"/>
    <property type="match status" value="1"/>
</dbReference>
<dbReference type="SUPFAM" id="SSF54995">
    <property type="entry name" value="Ribosomal protein S6"/>
    <property type="match status" value="1"/>
</dbReference>
<keyword evidence="2 6" id="KW-0689">Ribosomal protein</keyword>
<dbReference type="PANTHER" id="PTHR21011">
    <property type="entry name" value="MITOCHONDRIAL 28S RIBOSOMAL PROTEIN S6"/>
    <property type="match status" value="1"/>
</dbReference>
<evidence type="ECO:0000256" key="1">
    <source>
        <dbReference type="ARBA" id="ARBA00009512"/>
    </source>
</evidence>
<evidence type="ECO:0000256" key="2">
    <source>
        <dbReference type="ARBA" id="ARBA00022980"/>
    </source>
</evidence>
<comment type="caution">
    <text evidence="7">The sequence shown here is derived from an EMBL/GenBank/DDBJ whole genome shotgun (WGS) entry which is preliminary data.</text>
</comment>
<accession>A0A940DKA3</accession>
<dbReference type="InterPro" id="IPR035980">
    <property type="entry name" value="Ribosomal_bS6_sf"/>
</dbReference>
<dbReference type="GO" id="GO:0070181">
    <property type="term" value="F:small ribosomal subunit rRNA binding"/>
    <property type="evidence" value="ECO:0007669"/>
    <property type="project" value="TreeGrafter"/>
</dbReference>
<comment type="function">
    <text evidence="4 6">Binds together with bS18 to 16S ribosomal RNA.</text>
</comment>
<dbReference type="PANTHER" id="PTHR21011:SF1">
    <property type="entry name" value="SMALL RIBOSOMAL SUBUNIT PROTEIN BS6M"/>
    <property type="match status" value="1"/>
</dbReference>
<reference evidence="7" key="2">
    <citation type="journal article" date="2021" name="PeerJ">
        <title>Extensive microbial diversity within the chicken gut microbiome revealed by metagenomics and culture.</title>
        <authorList>
            <person name="Gilroy R."/>
            <person name="Ravi A."/>
            <person name="Getino M."/>
            <person name="Pursley I."/>
            <person name="Horton D.L."/>
            <person name="Alikhan N.F."/>
            <person name="Baker D."/>
            <person name="Gharbi K."/>
            <person name="Hall N."/>
            <person name="Watson M."/>
            <person name="Adriaenssens E.M."/>
            <person name="Foster-Nyarko E."/>
            <person name="Jarju S."/>
            <person name="Secka A."/>
            <person name="Antonio M."/>
            <person name="Oren A."/>
            <person name="Chaudhuri R.R."/>
            <person name="La Ragione R."/>
            <person name="Hildebrand F."/>
            <person name="Pallen M.J."/>
        </authorList>
    </citation>
    <scope>NUCLEOTIDE SEQUENCE</scope>
    <source>
        <strain evidence="7">3924</strain>
    </source>
</reference>
<dbReference type="GO" id="GO:0005840">
    <property type="term" value="C:ribosome"/>
    <property type="evidence" value="ECO:0007669"/>
    <property type="project" value="UniProtKB-KW"/>
</dbReference>
<protein>
    <recommendedName>
        <fullName evidence="5 6">Small ribosomal subunit protein bS6</fullName>
    </recommendedName>
</protein>
<evidence type="ECO:0000256" key="3">
    <source>
        <dbReference type="ARBA" id="ARBA00023274"/>
    </source>
</evidence>
<dbReference type="Proteomes" id="UP000712007">
    <property type="component" value="Unassembled WGS sequence"/>
</dbReference>
<organism evidence="7 8">
    <name type="scientific">Candidatus Aphodosoma intestinipullorum</name>
    <dbReference type="NCBI Taxonomy" id="2840674"/>
    <lineage>
        <taxon>Bacteria</taxon>
        <taxon>Pseudomonadati</taxon>
        <taxon>Bacteroidota</taxon>
        <taxon>Bacteroidia</taxon>
        <taxon>Bacteroidales</taxon>
        <taxon>Candidatus Aphodosoma</taxon>
    </lineage>
</organism>
<evidence type="ECO:0000313" key="8">
    <source>
        <dbReference type="Proteomes" id="UP000712007"/>
    </source>
</evidence>